<keyword evidence="7" id="KW-1185">Reference proteome</keyword>
<keyword evidence="3" id="KW-0804">Transcription</keyword>
<dbReference type="PANTHER" id="PTHR30055:SF151">
    <property type="entry name" value="TRANSCRIPTIONAL REGULATORY PROTEIN"/>
    <property type="match status" value="1"/>
</dbReference>
<sequence>MTDVGQRPQRRSDALTKAGIVDAAIEILDDGGAGALTFRALAAHLATGAGALYHHVANKGVLLSTAASAAMTEVLAAAGSADPAASIRSVTVGVFDAITARPWLGSQLVAAPWQPAVLQLFDRLGSDVTALGVPEPAQFDAASALVHHVLGVASQYDAGQGLDPAGGGRSGVIASSASPLVRPDGGRYPFLVRIEQQLVDHDDRQQFEAGIEIILTGLGALRRGAATGEDTDRGTGS</sequence>
<evidence type="ECO:0000313" key="7">
    <source>
        <dbReference type="Proteomes" id="UP001237823"/>
    </source>
</evidence>
<dbReference type="Pfam" id="PF00440">
    <property type="entry name" value="TetR_N"/>
    <property type="match status" value="1"/>
</dbReference>
<name>A0ABT7T5Y0_9MICO</name>
<organism evidence="6 7">
    <name type="scientific">Curtobacterium citri</name>
    <dbReference type="NCBI Taxonomy" id="3055139"/>
    <lineage>
        <taxon>Bacteria</taxon>
        <taxon>Bacillati</taxon>
        <taxon>Actinomycetota</taxon>
        <taxon>Actinomycetes</taxon>
        <taxon>Micrococcales</taxon>
        <taxon>Microbacteriaceae</taxon>
        <taxon>Curtobacterium</taxon>
    </lineage>
</organism>
<evidence type="ECO:0000259" key="5">
    <source>
        <dbReference type="PROSITE" id="PS50977"/>
    </source>
</evidence>
<keyword evidence="1" id="KW-0805">Transcription regulation</keyword>
<reference evidence="6 7" key="1">
    <citation type="submission" date="2023-06" db="EMBL/GenBank/DDBJ databases">
        <authorList>
            <person name="Feng G."/>
            <person name="Li J."/>
            <person name="Zhu H."/>
        </authorList>
    </citation>
    <scope>NUCLEOTIDE SEQUENCE [LARGE SCALE GENOMIC DNA]</scope>
    <source>
        <strain evidence="6 7">RHCKG23</strain>
    </source>
</reference>
<dbReference type="EMBL" id="JAUCML010000004">
    <property type="protein sequence ID" value="MDM7884967.1"/>
    <property type="molecule type" value="Genomic_DNA"/>
</dbReference>
<dbReference type="PANTHER" id="PTHR30055">
    <property type="entry name" value="HTH-TYPE TRANSCRIPTIONAL REGULATOR RUTR"/>
    <property type="match status" value="1"/>
</dbReference>
<dbReference type="SUPFAM" id="SSF46689">
    <property type="entry name" value="Homeodomain-like"/>
    <property type="match status" value="1"/>
</dbReference>
<dbReference type="Proteomes" id="UP001237823">
    <property type="component" value="Unassembled WGS sequence"/>
</dbReference>
<evidence type="ECO:0000256" key="3">
    <source>
        <dbReference type="ARBA" id="ARBA00023163"/>
    </source>
</evidence>
<dbReference type="PROSITE" id="PS50977">
    <property type="entry name" value="HTH_TETR_2"/>
    <property type="match status" value="1"/>
</dbReference>
<feature type="domain" description="HTH tetR-type" evidence="5">
    <location>
        <begin position="14"/>
        <end position="74"/>
    </location>
</feature>
<proteinExistence type="predicted"/>
<protein>
    <submittedName>
        <fullName evidence="6">Helix-turn-helix domain-containing protein</fullName>
    </submittedName>
</protein>
<dbReference type="Gene3D" id="1.10.10.60">
    <property type="entry name" value="Homeodomain-like"/>
    <property type="match status" value="1"/>
</dbReference>
<keyword evidence="2 4" id="KW-0238">DNA-binding</keyword>
<dbReference type="InterPro" id="IPR001647">
    <property type="entry name" value="HTH_TetR"/>
</dbReference>
<gene>
    <name evidence="6" type="ORF">QUG92_07595</name>
</gene>
<comment type="caution">
    <text evidence="6">The sequence shown here is derived from an EMBL/GenBank/DDBJ whole genome shotgun (WGS) entry which is preliminary data.</text>
</comment>
<accession>A0ABT7T5Y0</accession>
<feature type="DNA-binding region" description="H-T-H motif" evidence="4">
    <location>
        <begin position="37"/>
        <end position="56"/>
    </location>
</feature>
<dbReference type="Gene3D" id="1.10.357.10">
    <property type="entry name" value="Tetracycline Repressor, domain 2"/>
    <property type="match status" value="1"/>
</dbReference>
<dbReference type="InterPro" id="IPR050109">
    <property type="entry name" value="HTH-type_TetR-like_transc_reg"/>
</dbReference>
<evidence type="ECO:0000313" key="6">
    <source>
        <dbReference type="EMBL" id="MDM7884967.1"/>
    </source>
</evidence>
<dbReference type="InterPro" id="IPR036271">
    <property type="entry name" value="Tet_transcr_reg_TetR-rel_C_sf"/>
</dbReference>
<dbReference type="SUPFAM" id="SSF48498">
    <property type="entry name" value="Tetracyclin repressor-like, C-terminal domain"/>
    <property type="match status" value="1"/>
</dbReference>
<dbReference type="InterPro" id="IPR009057">
    <property type="entry name" value="Homeodomain-like_sf"/>
</dbReference>
<evidence type="ECO:0000256" key="1">
    <source>
        <dbReference type="ARBA" id="ARBA00023015"/>
    </source>
</evidence>
<evidence type="ECO:0000256" key="4">
    <source>
        <dbReference type="PROSITE-ProRule" id="PRU00335"/>
    </source>
</evidence>
<dbReference type="RefSeq" id="WP_289458545.1">
    <property type="nucleotide sequence ID" value="NZ_JAUCML010000004.1"/>
</dbReference>
<evidence type="ECO:0000256" key="2">
    <source>
        <dbReference type="ARBA" id="ARBA00023125"/>
    </source>
</evidence>